<dbReference type="RefSeq" id="WP_191074217.1">
    <property type="nucleotide sequence ID" value="NZ_JACTAG010000001.1"/>
</dbReference>
<name>A0A927D4G6_9RHOB</name>
<feature type="transmembrane region" description="Helical" evidence="8">
    <location>
        <begin position="24"/>
        <end position="48"/>
    </location>
</feature>
<dbReference type="GO" id="GO:0016020">
    <property type="term" value="C:membrane"/>
    <property type="evidence" value="ECO:0007669"/>
    <property type="project" value="UniProtKB-SubCell"/>
</dbReference>
<dbReference type="SUPFAM" id="SSF69593">
    <property type="entry name" value="Glycerol-3-phosphate (1)-acyltransferase"/>
    <property type="match status" value="1"/>
</dbReference>
<dbReference type="PANTHER" id="PTHR23063">
    <property type="entry name" value="PHOSPHOLIPID ACYLTRANSFERASE"/>
    <property type="match status" value="1"/>
</dbReference>
<keyword evidence="4 8" id="KW-1133">Transmembrane helix</keyword>
<dbReference type="PANTHER" id="PTHR23063:SF52">
    <property type="entry name" value="LYSOPHOSPHATIDYLCHOLINE ACYLTRANSFERASE"/>
    <property type="match status" value="1"/>
</dbReference>
<evidence type="ECO:0000256" key="8">
    <source>
        <dbReference type="SAM" id="Phobius"/>
    </source>
</evidence>
<gene>
    <name evidence="10" type="ORF">H9Q16_04855</name>
</gene>
<keyword evidence="2" id="KW-0808">Transferase</keyword>
<keyword evidence="7 10" id="KW-0012">Acyltransferase</keyword>
<keyword evidence="5" id="KW-0443">Lipid metabolism</keyword>
<evidence type="ECO:0000259" key="9">
    <source>
        <dbReference type="SMART" id="SM00563"/>
    </source>
</evidence>
<evidence type="ECO:0000313" key="11">
    <source>
        <dbReference type="Proteomes" id="UP000635142"/>
    </source>
</evidence>
<dbReference type="EMBL" id="JACTAG010000001">
    <property type="protein sequence ID" value="MBD3663242.1"/>
    <property type="molecule type" value="Genomic_DNA"/>
</dbReference>
<evidence type="ECO:0000313" key="10">
    <source>
        <dbReference type="EMBL" id="MBD3663242.1"/>
    </source>
</evidence>
<dbReference type="AlphaFoldDB" id="A0A927D4G6"/>
<reference evidence="10" key="1">
    <citation type="submission" date="2020-08" db="EMBL/GenBank/DDBJ databases">
        <title>Sulfitobacter aestuariivivens sp. nov., isolated from a tidal flat.</title>
        <authorList>
            <person name="Park S."/>
            <person name="Yoon J.-H."/>
        </authorList>
    </citation>
    <scope>NUCLEOTIDE SEQUENCE</scope>
    <source>
        <strain evidence="10">TSTF-M16</strain>
    </source>
</reference>
<evidence type="ECO:0000256" key="6">
    <source>
        <dbReference type="ARBA" id="ARBA00023136"/>
    </source>
</evidence>
<dbReference type="GO" id="GO:0016746">
    <property type="term" value="F:acyltransferase activity"/>
    <property type="evidence" value="ECO:0007669"/>
    <property type="project" value="UniProtKB-KW"/>
</dbReference>
<proteinExistence type="predicted"/>
<evidence type="ECO:0000256" key="1">
    <source>
        <dbReference type="ARBA" id="ARBA00004370"/>
    </source>
</evidence>
<keyword evidence="6 8" id="KW-0472">Membrane</keyword>
<dbReference type="CDD" id="cd07989">
    <property type="entry name" value="LPLAT_AGPAT-like"/>
    <property type="match status" value="1"/>
</dbReference>
<protein>
    <submittedName>
        <fullName evidence="10">1-acyl-sn-glycerol-3-phosphate acyltransferase</fullName>
    </submittedName>
</protein>
<keyword evidence="3 8" id="KW-0812">Transmembrane</keyword>
<evidence type="ECO:0000256" key="7">
    <source>
        <dbReference type="ARBA" id="ARBA00023315"/>
    </source>
</evidence>
<dbReference type="SMART" id="SM00563">
    <property type="entry name" value="PlsC"/>
    <property type="match status" value="1"/>
</dbReference>
<accession>A0A927D4G6</accession>
<organism evidence="10 11">
    <name type="scientific">Sulfitobacter aestuariivivens</name>
    <dbReference type="NCBI Taxonomy" id="2766981"/>
    <lineage>
        <taxon>Bacteria</taxon>
        <taxon>Pseudomonadati</taxon>
        <taxon>Pseudomonadota</taxon>
        <taxon>Alphaproteobacteria</taxon>
        <taxon>Rhodobacterales</taxon>
        <taxon>Roseobacteraceae</taxon>
        <taxon>Sulfitobacter</taxon>
    </lineage>
</organism>
<evidence type="ECO:0000256" key="2">
    <source>
        <dbReference type="ARBA" id="ARBA00022679"/>
    </source>
</evidence>
<sequence length="277" mass="30347">MSPTWDNGEVPAYPPITGLGGVRVLVRGLALVGVIFGGLIVLLLVRLIERPLNGLHRPVTPYITQGVCRASLFILGLRHHIRGTPMTGRGAIVANHSSWLDILSLNAAKRIYFVSKSEVAQWPGIGWLARATGTVFIERNRSHARSQTALFQQRLLAGHKLLFFPEGTSTDGQRVLGFKSTLFEAFVTPDLRDKICVQPVSVIYANPAGTDARFYGWWGDMDLGPHLLQMLARRQHGSVTVQYHAPLKVSDFDNRKALALACEQAVRAGHQAVSGQG</sequence>
<evidence type="ECO:0000256" key="4">
    <source>
        <dbReference type="ARBA" id="ARBA00022989"/>
    </source>
</evidence>
<dbReference type="InterPro" id="IPR002123">
    <property type="entry name" value="Plipid/glycerol_acylTrfase"/>
</dbReference>
<evidence type="ECO:0000256" key="5">
    <source>
        <dbReference type="ARBA" id="ARBA00023098"/>
    </source>
</evidence>
<dbReference type="Pfam" id="PF01553">
    <property type="entry name" value="Acyltransferase"/>
    <property type="match status" value="1"/>
</dbReference>
<comment type="caution">
    <text evidence="10">The sequence shown here is derived from an EMBL/GenBank/DDBJ whole genome shotgun (WGS) entry which is preliminary data.</text>
</comment>
<keyword evidence="11" id="KW-1185">Reference proteome</keyword>
<evidence type="ECO:0000256" key="3">
    <source>
        <dbReference type="ARBA" id="ARBA00022692"/>
    </source>
</evidence>
<dbReference type="Proteomes" id="UP000635142">
    <property type="component" value="Unassembled WGS sequence"/>
</dbReference>
<feature type="domain" description="Phospholipid/glycerol acyltransferase" evidence="9">
    <location>
        <begin position="90"/>
        <end position="205"/>
    </location>
</feature>
<comment type="subcellular location">
    <subcellularLocation>
        <location evidence="1">Membrane</location>
    </subcellularLocation>
</comment>
<dbReference type="GO" id="GO:0006629">
    <property type="term" value="P:lipid metabolic process"/>
    <property type="evidence" value="ECO:0007669"/>
    <property type="project" value="UniProtKB-KW"/>
</dbReference>